<reference evidence="2" key="1">
    <citation type="submission" date="2020-11" db="EMBL/GenBank/DDBJ databases">
        <authorList>
            <person name="Tran Van P."/>
        </authorList>
    </citation>
    <scope>NUCLEOTIDE SEQUENCE</scope>
</reference>
<feature type="compositionally biased region" description="Basic and acidic residues" evidence="1">
    <location>
        <begin position="9"/>
        <end position="21"/>
    </location>
</feature>
<organism evidence="2">
    <name type="scientific">Notodromas monacha</name>
    <dbReference type="NCBI Taxonomy" id="399045"/>
    <lineage>
        <taxon>Eukaryota</taxon>
        <taxon>Metazoa</taxon>
        <taxon>Ecdysozoa</taxon>
        <taxon>Arthropoda</taxon>
        <taxon>Crustacea</taxon>
        <taxon>Oligostraca</taxon>
        <taxon>Ostracoda</taxon>
        <taxon>Podocopa</taxon>
        <taxon>Podocopida</taxon>
        <taxon>Cypridocopina</taxon>
        <taxon>Cypridoidea</taxon>
        <taxon>Cyprididae</taxon>
        <taxon>Notodromas</taxon>
    </lineage>
</organism>
<feature type="region of interest" description="Disordered" evidence="1">
    <location>
        <begin position="451"/>
        <end position="472"/>
    </location>
</feature>
<feature type="compositionally biased region" description="Low complexity" evidence="1">
    <location>
        <begin position="96"/>
        <end position="106"/>
    </location>
</feature>
<accession>A0A7R9GKM0</accession>
<feature type="compositionally biased region" description="Polar residues" evidence="1">
    <location>
        <begin position="451"/>
        <end position="460"/>
    </location>
</feature>
<feature type="compositionally biased region" description="Acidic residues" evidence="1">
    <location>
        <begin position="251"/>
        <end position="273"/>
    </location>
</feature>
<feature type="region of interest" description="Disordered" evidence="1">
    <location>
        <begin position="143"/>
        <end position="174"/>
    </location>
</feature>
<feature type="region of interest" description="Disordered" evidence="1">
    <location>
        <begin position="1"/>
        <end position="24"/>
    </location>
</feature>
<feature type="compositionally biased region" description="Low complexity" evidence="1">
    <location>
        <begin position="236"/>
        <end position="246"/>
    </location>
</feature>
<gene>
    <name evidence="2" type="ORF">NMOB1V02_LOCUS11514</name>
</gene>
<sequence>MQQQRRGTHFCDGRGEAKASKNDVVSSAVSTAVVIDTDTDSPATNAAAAAEVAAIVLESPKVQNIDTSRPSISNHIHESHNNNNKPRPFTCTHSLPTTKTPPSSSVVPPPPSSKRHACRKAPSEAFENYVDGSIEKDYPELAPKRHRHHHHRHHHHHHHHHHPQNQQNNRQKRGGIFGKCESTVTTSKQPDKLLQRWTEKLSLSKNGSNKSCSDILLTGSPSMQFADDAELDRLDTTTTTGTTTTTSRSEESDDVCEEEDDEDDDEDVDDEEGATTSGVRGSTTSSFLNFSSISSELLANNDDDGNALLIAEFLPRISVLPPTPQAFSPDSWNDVSDLHVGDGVEDDLVTAIDEEEFRGAASSSGSNDLNRRSADDTCCVDGYVIARFSTLADLHTSETEQLCKTEPGMRHSTSGELQTLTAVRFLSNRVLLTKRSMSLDTFHIVSKKWPGTTSTAATSNGDDEELRNDGEKKRKNNFHAEFLRSACGTKHTLSRWLEGKLPSGFPRTNSHFQRNSAKHYLSPDTCKYMANPAKKNGDNNLDETKDEGGIKSNTAVDKDEFDGKTDINDLTAQASEMKGSENKTAVVQQTPKIHKKKGFVSFFWHRDSKKSASNKQTNPKEDSGALYEYASEPRLRIRKLMTKEFISADSGSL</sequence>
<dbReference type="EMBL" id="OA888424">
    <property type="protein sequence ID" value="CAD7283906.1"/>
    <property type="molecule type" value="Genomic_DNA"/>
</dbReference>
<feature type="region of interest" description="Disordered" evidence="1">
    <location>
        <begin position="227"/>
        <end position="281"/>
    </location>
</feature>
<feature type="region of interest" description="Disordered" evidence="1">
    <location>
        <begin position="65"/>
        <end position="121"/>
    </location>
</feature>
<evidence type="ECO:0000313" key="3">
    <source>
        <dbReference type="Proteomes" id="UP000678499"/>
    </source>
</evidence>
<proteinExistence type="predicted"/>
<dbReference type="AlphaFoldDB" id="A0A7R9GKM0"/>
<evidence type="ECO:0000256" key="1">
    <source>
        <dbReference type="SAM" id="MobiDB-lite"/>
    </source>
</evidence>
<evidence type="ECO:0000313" key="2">
    <source>
        <dbReference type="EMBL" id="CAD7283906.1"/>
    </source>
</evidence>
<keyword evidence="3" id="KW-1185">Reference proteome</keyword>
<feature type="region of interest" description="Disordered" evidence="1">
    <location>
        <begin position="531"/>
        <end position="562"/>
    </location>
</feature>
<name>A0A7R9GKM0_9CRUS</name>
<dbReference type="EMBL" id="CAJPEX010006387">
    <property type="protein sequence ID" value="CAG0924058.1"/>
    <property type="molecule type" value="Genomic_DNA"/>
</dbReference>
<protein>
    <submittedName>
        <fullName evidence="2">Uncharacterized protein</fullName>
    </submittedName>
</protein>
<feature type="compositionally biased region" description="Basic residues" evidence="1">
    <location>
        <begin position="144"/>
        <end position="163"/>
    </location>
</feature>
<dbReference type="Proteomes" id="UP000678499">
    <property type="component" value="Unassembled WGS sequence"/>
</dbReference>